<feature type="domain" description="Glycosyltransferase family 28 N-terminal" evidence="2">
    <location>
        <begin position="17"/>
        <end position="163"/>
    </location>
</feature>
<organism evidence="4 5">
    <name type="scientific">Rotaria magnacalcarata</name>
    <dbReference type="NCBI Taxonomy" id="392030"/>
    <lineage>
        <taxon>Eukaryota</taxon>
        <taxon>Metazoa</taxon>
        <taxon>Spiralia</taxon>
        <taxon>Gnathifera</taxon>
        <taxon>Rotifera</taxon>
        <taxon>Eurotatoria</taxon>
        <taxon>Bdelloidea</taxon>
        <taxon>Philodinida</taxon>
        <taxon>Philodinidae</taxon>
        <taxon>Rotaria</taxon>
    </lineage>
</organism>
<proteinExistence type="predicted"/>
<dbReference type="InterPro" id="IPR010610">
    <property type="entry name" value="EryCIII-like_C"/>
</dbReference>
<sequence length="606" mass="68655">MYQSTTRSVRPIPRLNIVIQVVGTRGDVQPLIAYGLELTKHNHRVRIATHATHKDLVKQNQLEFYPLAGDPSELMRFMVKNGGINLHLSTIFSEEIWKNRETMRIILETTWNSCICDNPDTGVPFTADVIIANPPSFGHIHCAEKLGIPLHIVFGMPWSETRQFPHPFSLSEDRNYQNYERNRESYENIAKLTWRGLHNVINHFRKEQLKLPELTKQQALSMMRNVPHTYCWSPSLIPKPADWNSNIDVSGYFFHPQASNGTLPQDLHTFLKNGDRPLYIGFGSIDGHDRERLFKIICHALERTGRRAIVCRKLVITENYEHTSIFPIGDFSHDLLFKYVDGICHHGGAGTTAAGLRAGLPTIVIPFFGDQYFWGDVVQQSGAGPGPLPAATLTTETLVSAITIISNDQVMKRVAQDLGNRIRNENGCQAAVESFHRQLPLQRMRSDLEGTYPACFRIPNYNLQVSWPVAQVLFSHELLTQDELIPWATRQWNLANSNDVLSTNPILEELYLDNNRVSDMGTQLLAQAISTSNTNLRVLYLGSNGITYEGAYRLAEMLKTNRTLNRLYFFENNLGDHGIQLLTEALAHCDRSLSHMDLNGSTLESD</sequence>
<dbReference type="Pfam" id="PF06722">
    <property type="entry name" value="EryCIII-like_C"/>
    <property type="match status" value="1"/>
</dbReference>
<accession>A0A816VZ57</accession>
<dbReference type="InterPro" id="IPR032675">
    <property type="entry name" value="LRR_dom_sf"/>
</dbReference>
<evidence type="ECO:0000256" key="1">
    <source>
        <dbReference type="ARBA" id="ARBA00022679"/>
    </source>
</evidence>
<dbReference type="Proteomes" id="UP000663856">
    <property type="component" value="Unassembled WGS sequence"/>
</dbReference>
<name>A0A816VZ57_9BILA</name>
<dbReference type="Pfam" id="PF03033">
    <property type="entry name" value="Glyco_transf_28"/>
    <property type="match status" value="1"/>
</dbReference>
<dbReference type="Pfam" id="PF13516">
    <property type="entry name" value="LRR_6"/>
    <property type="match status" value="1"/>
</dbReference>
<dbReference type="SUPFAM" id="SSF53756">
    <property type="entry name" value="UDP-Glycosyltransferase/glycogen phosphorylase"/>
    <property type="match status" value="1"/>
</dbReference>
<gene>
    <name evidence="4" type="ORF">WKI299_LOCUS25511</name>
</gene>
<evidence type="ECO:0000259" key="2">
    <source>
        <dbReference type="Pfam" id="PF03033"/>
    </source>
</evidence>
<dbReference type="SMART" id="SM00368">
    <property type="entry name" value="LRR_RI"/>
    <property type="match status" value="3"/>
</dbReference>
<dbReference type="InterPro" id="IPR001611">
    <property type="entry name" value="Leu-rich_rpt"/>
</dbReference>
<comment type="caution">
    <text evidence="4">The sequence shown here is derived from an EMBL/GenBank/DDBJ whole genome shotgun (WGS) entry which is preliminary data.</text>
</comment>
<dbReference type="InterPro" id="IPR004276">
    <property type="entry name" value="GlycoTrans_28_N"/>
</dbReference>
<dbReference type="AlphaFoldDB" id="A0A816VZ57"/>
<reference evidence="4" key="1">
    <citation type="submission" date="2021-02" db="EMBL/GenBank/DDBJ databases">
        <authorList>
            <person name="Nowell W R."/>
        </authorList>
    </citation>
    <scope>NUCLEOTIDE SEQUENCE</scope>
</reference>
<evidence type="ECO:0008006" key="6">
    <source>
        <dbReference type="Google" id="ProtNLM"/>
    </source>
</evidence>
<dbReference type="GO" id="GO:0016906">
    <property type="term" value="F:sterol 3-beta-glucosyltransferase activity"/>
    <property type="evidence" value="ECO:0007669"/>
    <property type="project" value="UniProtKB-ARBA"/>
</dbReference>
<protein>
    <recommendedName>
        <fullName evidence="6">Glycosyltransferase family 28 N-terminal domain-containing protein</fullName>
    </recommendedName>
</protein>
<evidence type="ECO:0000313" key="5">
    <source>
        <dbReference type="Proteomes" id="UP000663856"/>
    </source>
</evidence>
<dbReference type="PANTHER" id="PTHR48050">
    <property type="entry name" value="STEROL 3-BETA-GLUCOSYLTRANSFERASE"/>
    <property type="match status" value="1"/>
</dbReference>
<dbReference type="SUPFAM" id="SSF52047">
    <property type="entry name" value="RNI-like"/>
    <property type="match status" value="1"/>
</dbReference>
<feature type="domain" description="Erythromycin biosynthesis protein CIII-like C-terminal" evidence="3">
    <location>
        <begin position="336"/>
        <end position="421"/>
    </location>
</feature>
<dbReference type="Gene3D" id="3.40.50.2000">
    <property type="entry name" value="Glycogen Phosphorylase B"/>
    <property type="match status" value="2"/>
</dbReference>
<evidence type="ECO:0000259" key="3">
    <source>
        <dbReference type="Pfam" id="PF06722"/>
    </source>
</evidence>
<keyword evidence="1" id="KW-0808">Transferase</keyword>
<dbReference type="EMBL" id="CAJNRF010011014">
    <property type="protein sequence ID" value="CAF2126945.1"/>
    <property type="molecule type" value="Genomic_DNA"/>
</dbReference>
<dbReference type="GO" id="GO:0005975">
    <property type="term" value="P:carbohydrate metabolic process"/>
    <property type="evidence" value="ECO:0007669"/>
    <property type="project" value="InterPro"/>
</dbReference>
<dbReference type="InterPro" id="IPR002213">
    <property type="entry name" value="UDP_glucos_trans"/>
</dbReference>
<dbReference type="Gene3D" id="3.80.10.10">
    <property type="entry name" value="Ribonuclease Inhibitor"/>
    <property type="match status" value="1"/>
</dbReference>
<dbReference type="CDD" id="cd03784">
    <property type="entry name" value="GT1_Gtf-like"/>
    <property type="match status" value="1"/>
</dbReference>
<dbReference type="FunFam" id="3.40.50.2000:FF:000009">
    <property type="entry name" value="Sterol 3-beta-glucosyltransferase UGT80A2"/>
    <property type="match status" value="1"/>
</dbReference>
<dbReference type="PANTHER" id="PTHR48050:SF13">
    <property type="entry name" value="STEROL 3-BETA-GLUCOSYLTRANSFERASE UGT80A2"/>
    <property type="match status" value="1"/>
</dbReference>
<evidence type="ECO:0000313" key="4">
    <source>
        <dbReference type="EMBL" id="CAF2126945.1"/>
    </source>
</evidence>
<dbReference type="InterPro" id="IPR050426">
    <property type="entry name" value="Glycosyltransferase_28"/>
</dbReference>